<reference evidence="1 2" key="1">
    <citation type="journal article" date="2024" name="Appl. Environ. Microbiol.">
        <title>Pontiella agarivorans sp. nov., a novel marine anaerobic bacterium capable of degrading macroalgal polysaccharides and fixing nitrogen.</title>
        <authorList>
            <person name="Liu N."/>
            <person name="Kivenson V."/>
            <person name="Peng X."/>
            <person name="Cui Z."/>
            <person name="Lankiewicz T.S."/>
            <person name="Gosselin K.M."/>
            <person name="English C.J."/>
            <person name="Blair E.M."/>
            <person name="O'Malley M.A."/>
            <person name="Valentine D.L."/>
        </authorList>
    </citation>
    <scope>NUCLEOTIDE SEQUENCE [LARGE SCALE GENOMIC DNA]</scope>
    <source>
        <strain evidence="1 2">NLcol2</strain>
    </source>
</reference>
<keyword evidence="2" id="KW-1185">Reference proteome</keyword>
<name>A0ABU5N1H8_9BACT</name>
<protein>
    <submittedName>
        <fullName evidence="1">Uncharacterized protein</fullName>
    </submittedName>
</protein>
<dbReference type="RefSeq" id="WP_322610064.1">
    <property type="nucleotide sequence ID" value="NZ_JARVCO010000012.1"/>
</dbReference>
<dbReference type="EMBL" id="JARVCO010000012">
    <property type="protein sequence ID" value="MDZ8120290.1"/>
    <property type="molecule type" value="Genomic_DNA"/>
</dbReference>
<dbReference type="Proteomes" id="UP001290861">
    <property type="component" value="Unassembled WGS sequence"/>
</dbReference>
<organism evidence="1 2">
    <name type="scientific">Pontiella agarivorans</name>
    <dbReference type="NCBI Taxonomy" id="3038953"/>
    <lineage>
        <taxon>Bacteria</taxon>
        <taxon>Pseudomonadati</taxon>
        <taxon>Kiritimatiellota</taxon>
        <taxon>Kiritimatiellia</taxon>
        <taxon>Kiritimatiellales</taxon>
        <taxon>Pontiellaceae</taxon>
        <taxon>Pontiella</taxon>
    </lineage>
</organism>
<proteinExistence type="predicted"/>
<gene>
    <name evidence="1" type="ORF">P9H32_16790</name>
</gene>
<evidence type="ECO:0000313" key="2">
    <source>
        <dbReference type="Proteomes" id="UP001290861"/>
    </source>
</evidence>
<sequence>MRKDNHQLDPPDLFGCVVSFLEIARTHVVHAVKSEMVIAYALIGREIVEEAMAHYGENADA</sequence>
<accession>A0ABU5N1H8</accession>
<comment type="caution">
    <text evidence="1">The sequence shown here is derived from an EMBL/GenBank/DDBJ whole genome shotgun (WGS) entry which is preliminary data.</text>
</comment>
<evidence type="ECO:0000313" key="1">
    <source>
        <dbReference type="EMBL" id="MDZ8120290.1"/>
    </source>
</evidence>